<name>A0A317XHZ3_9BASI</name>
<evidence type="ECO:0000313" key="3">
    <source>
        <dbReference type="Proteomes" id="UP000246740"/>
    </source>
</evidence>
<dbReference type="Proteomes" id="UP000246740">
    <property type="component" value="Unassembled WGS sequence"/>
</dbReference>
<dbReference type="AlphaFoldDB" id="A0A317XHZ3"/>
<gene>
    <name evidence="2" type="ORF">BCV70DRAFT_203178</name>
</gene>
<proteinExistence type="predicted"/>
<evidence type="ECO:0008006" key="4">
    <source>
        <dbReference type="Google" id="ProtNLM"/>
    </source>
</evidence>
<evidence type="ECO:0000313" key="2">
    <source>
        <dbReference type="EMBL" id="PWY97098.1"/>
    </source>
</evidence>
<evidence type="ECO:0000256" key="1">
    <source>
        <dbReference type="SAM" id="SignalP"/>
    </source>
</evidence>
<reference evidence="2 3" key="1">
    <citation type="journal article" date="2018" name="Mol. Biol. Evol.">
        <title>Broad Genomic Sampling Reveals a Smut Pathogenic Ancestry of the Fungal Clade Ustilaginomycotina.</title>
        <authorList>
            <person name="Kijpornyongpan T."/>
            <person name="Mondo S.J."/>
            <person name="Barry K."/>
            <person name="Sandor L."/>
            <person name="Lee J."/>
            <person name="Lipzen A."/>
            <person name="Pangilinan J."/>
            <person name="LaButti K."/>
            <person name="Hainaut M."/>
            <person name="Henrissat B."/>
            <person name="Grigoriev I.V."/>
            <person name="Spatafora J.W."/>
            <person name="Aime M.C."/>
        </authorList>
    </citation>
    <scope>NUCLEOTIDE SEQUENCE [LARGE SCALE GENOMIC DNA]</scope>
    <source>
        <strain evidence="2 3">MCA 3645</strain>
    </source>
</reference>
<feature type="signal peptide" evidence="1">
    <location>
        <begin position="1"/>
        <end position="18"/>
    </location>
</feature>
<keyword evidence="3" id="KW-1185">Reference proteome</keyword>
<accession>A0A317XHZ3</accession>
<dbReference type="EMBL" id="KZ819221">
    <property type="protein sequence ID" value="PWY97098.1"/>
    <property type="molecule type" value="Genomic_DNA"/>
</dbReference>
<organism evidence="2 3">
    <name type="scientific">Testicularia cyperi</name>
    <dbReference type="NCBI Taxonomy" id="1882483"/>
    <lineage>
        <taxon>Eukaryota</taxon>
        <taxon>Fungi</taxon>
        <taxon>Dikarya</taxon>
        <taxon>Basidiomycota</taxon>
        <taxon>Ustilaginomycotina</taxon>
        <taxon>Ustilaginomycetes</taxon>
        <taxon>Ustilaginales</taxon>
        <taxon>Anthracoideaceae</taxon>
        <taxon>Testicularia</taxon>
    </lineage>
</organism>
<dbReference type="InParanoid" id="A0A317XHZ3"/>
<sequence>MLAFLLSHPALFLHASSPFPPWSPSPPSLGKKSKSIRDRYRLPELVFLVVLRCDGLRLRLIEAKPHPARVCRCLAT</sequence>
<feature type="chain" id="PRO_5016260972" description="Secreted protein" evidence="1">
    <location>
        <begin position="19"/>
        <end position="76"/>
    </location>
</feature>
<keyword evidence="1" id="KW-0732">Signal</keyword>
<protein>
    <recommendedName>
        <fullName evidence="4">Secreted protein</fullName>
    </recommendedName>
</protein>